<feature type="chain" id="PRO_5041387764" evidence="1">
    <location>
        <begin position="17"/>
        <end position="542"/>
    </location>
</feature>
<sequence length="542" mass="58740">MLSLLYAILTLPLIAALPNDHPLQIRNNGGLTVYTKAGSLIGTLLPTFGQEFFGGIRYAAIPKRFEPPKPATAWNGTFDATNFTAACWGQGNRAFNQSEDCLSLNIIRPAGTSQYSNLPVLLWAHGGGFWGGSGIDQQANGSYLVQSSVEAGQPIIFISINYRLLSLGFPSGPEAHKAGIENLGLLDQRAALQWVQENIADFGGDKSRVTFQGESAGGTSIVQHLVAYGGRDDKLFSAAIIESGSFYNLSCAHDINAIHDKNYAKLLNETGCANLDCLRTLDIGKLYNASLKYYDQFLPSIDGKMFTKHPAESWSEGNFIKMPLLMGTNQDEGSILSVLGRNNDTALISGITSQNGTSYTMRNSTFPALLAAYPNDPAQGVPLGTGRGLLASGTMDKRSNVMFGDAIEDSPRRWITGLMAATGQPTYAYLFRQVPYMTPISIGSTHAVEVSYVFGDPTKTKFDPSGADETLSKVMRNAWTAFAANHNPNRNGVPYWPDYRSDMSFMSLAINASVAQPDTYRQEGIDIWIQERIVGCSGLSNP</sequence>
<dbReference type="Proteomes" id="UP001164286">
    <property type="component" value="Unassembled WGS sequence"/>
</dbReference>
<dbReference type="InterPro" id="IPR029058">
    <property type="entry name" value="AB_hydrolase_fold"/>
</dbReference>
<dbReference type="GeneID" id="77730762"/>
<proteinExistence type="predicted"/>
<dbReference type="InterPro" id="IPR050309">
    <property type="entry name" value="Type-B_Carboxylest/Lipase"/>
</dbReference>
<keyword evidence="4" id="KW-1185">Reference proteome</keyword>
<feature type="signal peptide" evidence="1">
    <location>
        <begin position="1"/>
        <end position="16"/>
    </location>
</feature>
<dbReference type="SUPFAM" id="SSF53474">
    <property type="entry name" value="alpha/beta-Hydrolases"/>
    <property type="match status" value="1"/>
</dbReference>
<reference evidence="3" key="1">
    <citation type="journal article" date="2022" name="G3 (Bethesda)">
        <title>High quality genome of the basidiomycete yeast Dioszegia hungarica PDD-24b-2 isolated from cloud water.</title>
        <authorList>
            <person name="Jarrige D."/>
            <person name="Haridas S."/>
            <person name="Bleykasten-Grosshans C."/>
            <person name="Joly M."/>
            <person name="Nadalig T."/>
            <person name="Sancelme M."/>
            <person name="Vuilleumier S."/>
            <person name="Grigoriev I.V."/>
            <person name="Amato P."/>
            <person name="Bringel F."/>
        </authorList>
    </citation>
    <scope>NUCLEOTIDE SEQUENCE</scope>
    <source>
        <strain evidence="3">PDD-24b-2</strain>
    </source>
</reference>
<protein>
    <submittedName>
        <fullName evidence="3">Triacylglycerol lipase</fullName>
    </submittedName>
</protein>
<dbReference type="InterPro" id="IPR002018">
    <property type="entry name" value="CarbesteraseB"/>
</dbReference>
<evidence type="ECO:0000259" key="2">
    <source>
        <dbReference type="Pfam" id="PF00135"/>
    </source>
</evidence>
<evidence type="ECO:0000256" key="1">
    <source>
        <dbReference type="SAM" id="SignalP"/>
    </source>
</evidence>
<organism evidence="3 4">
    <name type="scientific">Dioszegia hungarica</name>
    <dbReference type="NCBI Taxonomy" id="4972"/>
    <lineage>
        <taxon>Eukaryota</taxon>
        <taxon>Fungi</taxon>
        <taxon>Dikarya</taxon>
        <taxon>Basidiomycota</taxon>
        <taxon>Agaricomycotina</taxon>
        <taxon>Tremellomycetes</taxon>
        <taxon>Tremellales</taxon>
        <taxon>Bulleribasidiaceae</taxon>
        <taxon>Dioszegia</taxon>
    </lineage>
</organism>
<dbReference type="AlphaFoldDB" id="A0AA38GZM2"/>
<keyword evidence="1" id="KW-0732">Signal</keyword>
<evidence type="ECO:0000313" key="3">
    <source>
        <dbReference type="EMBL" id="KAI9631787.1"/>
    </source>
</evidence>
<evidence type="ECO:0000313" key="4">
    <source>
        <dbReference type="Proteomes" id="UP001164286"/>
    </source>
</evidence>
<comment type="caution">
    <text evidence="3">The sequence shown here is derived from an EMBL/GenBank/DDBJ whole genome shotgun (WGS) entry which is preliminary data.</text>
</comment>
<accession>A0AA38GZM2</accession>
<dbReference type="EMBL" id="JAKWFO010000016">
    <property type="protein sequence ID" value="KAI9631787.1"/>
    <property type="molecule type" value="Genomic_DNA"/>
</dbReference>
<feature type="domain" description="Carboxylesterase type B" evidence="2">
    <location>
        <begin position="32"/>
        <end position="526"/>
    </location>
</feature>
<gene>
    <name evidence="3" type="ORF">MKK02DRAFT_41417</name>
</gene>
<dbReference type="PANTHER" id="PTHR11559">
    <property type="entry name" value="CARBOXYLESTERASE"/>
    <property type="match status" value="1"/>
</dbReference>
<dbReference type="Gene3D" id="3.40.50.1820">
    <property type="entry name" value="alpha/beta hydrolase"/>
    <property type="match status" value="1"/>
</dbReference>
<dbReference type="Pfam" id="PF00135">
    <property type="entry name" value="COesterase"/>
    <property type="match status" value="1"/>
</dbReference>
<dbReference type="RefSeq" id="XP_052941564.1">
    <property type="nucleotide sequence ID" value="XM_053091557.1"/>
</dbReference>
<name>A0AA38GZM2_9TREE</name>